<evidence type="ECO:0000313" key="2">
    <source>
        <dbReference type="EMBL" id="GAA3627834.1"/>
    </source>
</evidence>
<dbReference type="InterPro" id="IPR029068">
    <property type="entry name" value="Glyas_Bleomycin-R_OHBP_Dase"/>
</dbReference>
<dbReference type="Gene3D" id="3.10.180.10">
    <property type="entry name" value="2,3-Dihydroxybiphenyl 1,2-Dioxygenase, domain 1"/>
    <property type="match status" value="2"/>
</dbReference>
<dbReference type="SUPFAM" id="SSF54593">
    <property type="entry name" value="Glyoxalase/Bleomycin resistance protein/Dihydroxybiphenyl dioxygenase"/>
    <property type="match status" value="2"/>
</dbReference>
<name>A0ABP7AA22_9ACTN</name>
<dbReference type="RefSeq" id="WP_344806432.1">
    <property type="nucleotide sequence ID" value="NZ_BAABAB010000022.1"/>
</dbReference>
<dbReference type="InterPro" id="IPR004360">
    <property type="entry name" value="Glyas_Fos-R_dOase_dom"/>
</dbReference>
<protein>
    <submittedName>
        <fullName evidence="2">VOC family protein</fullName>
    </submittedName>
</protein>
<organism evidence="2 3">
    <name type="scientific">Microlunatus ginsengisoli</name>
    <dbReference type="NCBI Taxonomy" id="363863"/>
    <lineage>
        <taxon>Bacteria</taxon>
        <taxon>Bacillati</taxon>
        <taxon>Actinomycetota</taxon>
        <taxon>Actinomycetes</taxon>
        <taxon>Propionibacteriales</taxon>
        <taxon>Propionibacteriaceae</taxon>
        <taxon>Microlunatus</taxon>
    </lineage>
</organism>
<comment type="caution">
    <text evidence="2">The sequence shown here is derived from an EMBL/GenBank/DDBJ whole genome shotgun (WGS) entry which is preliminary data.</text>
</comment>
<dbReference type="PROSITE" id="PS51819">
    <property type="entry name" value="VOC"/>
    <property type="match status" value="1"/>
</dbReference>
<dbReference type="PANTHER" id="PTHR33993">
    <property type="entry name" value="GLYOXALASE-RELATED"/>
    <property type="match status" value="1"/>
</dbReference>
<evidence type="ECO:0000259" key="1">
    <source>
        <dbReference type="PROSITE" id="PS51819"/>
    </source>
</evidence>
<gene>
    <name evidence="2" type="ORF">GCM10022236_32700</name>
</gene>
<dbReference type="CDD" id="cd07247">
    <property type="entry name" value="SgaA_N_like"/>
    <property type="match status" value="2"/>
</dbReference>
<accession>A0ABP7AA22</accession>
<proteinExistence type="predicted"/>
<dbReference type="Proteomes" id="UP001501490">
    <property type="component" value="Unassembled WGS sequence"/>
</dbReference>
<dbReference type="EMBL" id="BAABAB010000022">
    <property type="protein sequence ID" value="GAA3627834.1"/>
    <property type="molecule type" value="Genomic_DNA"/>
</dbReference>
<reference evidence="3" key="1">
    <citation type="journal article" date="2019" name="Int. J. Syst. Evol. Microbiol.">
        <title>The Global Catalogue of Microorganisms (GCM) 10K type strain sequencing project: providing services to taxonomists for standard genome sequencing and annotation.</title>
        <authorList>
            <consortium name="The Broad Institute Genomics Platform"/>
            <consortium name="The Broad Institute Genome Sequencing Center for Infectious Disease"/>
            <person name="Wu L."/>
            <person name="Ma J."/>
        </authorList>
    </citation>
    <scope>NUCLEOTIDE SEQUENCE [LARGE SCALE GENOMIC DNA]</scope>
    <source>
        <strain evidence="3">JCM 16929</strain>
    </source>
</reference>
<feature type="domain" description="VOC" evidence="1">
    <location>
        <begin position="12"/>
        <end position="126"/>
    </location>
</feature>
<dbReference type="InterPro" id="IPR037523">
    <property type="entry name" value="VOC_core"/>
</dbReference>
<dbReference type="InterPro" id="IPR052164">
    <property type="entry name" value="Anthracycline_SecMetBiosynth"/>
</dbReference>
<sequence>MPVKKEAWPEGTPAWVDLMAPDFAAAKAFYTGVFGWEFSESGEEFGYYAVASVDGEPVAGIGPVQGPDGPPPAWTTYVAVEDAEAAAARVAAAGGTVFAPPMKIGDFGTMAFAVDPTGCLFGLWQSGQHTGVNRYNEQGSLAWNEAMTGDYLAGKEFYATVFGYTYTEIGDERFSYSTVELDGRTVGGIGTAAEVGEGVPPHWRTYFAVDDLDGTIATVVELGGAVVVAPFDTPFGRMAAVSGVAGEVFLLNEVTPQAGAATPG</sequence>
<dbReference type="PANTHER" id="PTHR33993:SF14">
    <property type="entry name" value="GB|AAF24581.1"/>
    <property type="match status" value="1"/>
</dbReference>
<dbReference type="Pfam" id="PF00903">
    <property type="entry name" value="Glyoxalase"/>
    <property type="match status" value="2"/>
</dbReference>
<keyword evidence="3" id="KW-1185">Reference proteome</keyword>
<evidence type="ECO:0000313" key="3">
    <source>
        <dbReference type="Proteomes" id="UP001501490"/>
    </source>
</evidence>